<evidence type="ECO:0000313" key="9">
    <source>
        <dbReference type="EMBL" id="NCU16928.1"/>
    </source>
</evidence>
<keyword evidence="4 8" id="KW-0812">Transmembrane</keyword>
<evidence type="ECO:0000256" key="6">
    <source>
        <dbReference type="ARBA" id="ARBA00022989"/>
    </source>
</evidence>
<evidence type="ECO:0000256" key="1">
    <source>
        <dbReference type="ARBA" id="ARBA00004651"/>
    </source>
</evidence>
<keyword evidence="5" id="KW-0133">Cell shape</keyword>
<evidence type="ECO:0000256" key="8">
    <source>
        <dbReference type="SAM" id="Phobius"/>
    </source>
</evidence>
<sequence length="179" mass="21605">MNKKYWLPVIIIVFFCLESLFSNYVPSYFFGEKWFIIPRFLFILLLFITIFYDKKIGTIYAFVFGMLMDIVFTEIYGVYLFAYPAVIYGIYWIVKNWITNLFTMFFYTIIAVIALEIVLFFLYFMINLSDISFEYFAYHRLLPTLIVNMIFYVIVCFPLKNYITVIKKVKEEEEGMFQS</sequence>
<keyword evidence="7 8" id="KW-0472">Membrane</keyword>
<dbReference type="Pfam" id="PF04093">
    <property type="entry name" value="MreD"/>
    <property type="match status" value="1"/>
</dbReference>
<evidence type="ECO:0000256" key="3">
    <source>
        <dbReference type="ARBA" id="ARBA00022475"/>
    </source>
</evidence>
<evidence type="ECO:0000256" key="4">
    <source>
        <dbReference type="ARBA" id="ARBA00022692"/>
    </source>
</evidence>
<keyword evidence="6 8" id="KW-1133">Transmembrane helix</keyword>
<evidence type="ECO:0000313" key="10">
    <source>
        <dbReference type="Proteomes" id="UP000743899"/>
    </source>
</evidence>
<keyword evidence="3" id="KW-1003">Cell membrane</keyword>
<dbReference type="InterPro" id="IPR007227">
    <property type="entry name" value="Cell_shape_determining_MreD"/>
</dbReference>
<evidence type="ECO:0000256" key="7">
    <source>
        <dbReference type="ARBA" id="ARBA00023136"/>
    </source>
</evidence>
<dbReference type="Proteomes" id="UP000743899">
    <property type="component" value="Unassembled WGS sequence"/>
</dbReference>
<dbReference type="EMBL" id="JAACYS010000011">
    <property type="protein sequence ID" value="NCU16928.1"/>
    <property type="molecule type" value="Genomic_DNA"/>
</dbReference>
<comment type="similarity">
    <text evidence="2">Belongs to the MreD family.</text>
</comment>
<feature type="transmembrane region" description="Helical" evidence="8">
    <location>
        <begin position="6"/>
        <end position="25"/>
    </location>
</feature>
<feature type="transmembrane region" description="Helical" evidence="8">
    <location>
        <begin position="58"/>
        <end position="83"/>
    </location>
</feature>
<dbReference type="RefSeq" id="WP_161919766.1">
    <property type="nucleotide sequence ID" value="NZ_JAACYS010000011.1"/>
</dbReference>
<proteinExistence type="inferred from homology"/>
<feature type="transmembrane region" description="Helical" evidence="8">
    <location>
        <begin position="138"/>
        <end position="159"/>
    </location>
</feature>
<gene>
    <name evidence="9" type="primary">mreD</name>
    <name evidence="9" type="ORF">GW534_03970</name>
</gene>
<organism evidence="9 10">
    <name type="scientific">Pallidibacillus pasinlerensis</name>
    <dbReference type="NCBI Taxonomy" id="2703818"/>
    <lineage>
        <taxon>Bacteria</taxon>
        <taxon>Bacillati</taxon>
        <taxon>Bacillota</taxon>
        <taxon>Bacilli</taxon>
        <taxon>Bacillales</taxon>
        <taxon>Bacillaceae</taxon>
        <taxon>Pallidibacillus</taxon>
    </lineage>
</organism>
<protein>
    <submittedName>
        <fullName evidence="9">Rod shape-determining protein MreD</fullName>
    </submittedName>
</protein>
<evidence type="ECO:0000256" key="2">
    <source>
        <dbReference type="ARBA" id="ARBA00007776"/>
    </source>
</evidence>
<feature type="transmembrane region" description="Helical" evidence="8">
    <location>
        <begin position="34"/>
        <end position="52"/>
    </location>
</feature>
<reference evidence="9 10" key="1">
    <citation type="submission" date="2020-01" db="EMBL/GenBank/DDBJ databases">
        <title>A novel Bacillus sp. from Pasinler.</title>
        <authorList>
            <person name="Adiguzel A."/>
            <person name="Ay H."/>
            <person name="Baltaci M.O."/>
        </authorList>
    </citation>
    <scope>NUCLEOTIDE SEQUENCE [LARGE SCALE GENOMIC DNA]</scope>
    <source>
        <strain evidence="9 10">P1</strain>
    </source>
</reference>
<comment type="subcellular location">
    <subcellularLocation>
        <location evidence="1">Cell membrane</location>
        <topology evidence="1">Multi-pass membrane protein</topology>
    </subcellularLocation>
</comment>
<accession>A0ABX0A6X7</accession>
<feature type="transmembrane region" description="Helical" evidence="8">
    <location>
        <begin position="104"/>
        <end position="126"/>
    </location>
</feature>
<dbReference type="NCBIfam" id="TIGR03426">
    <property type="entry name" value="shape_MreD"/>
    <property type="match status" value="1"/>
</dbReference>
<comment type="caution">
    <text evidence="9">The sequence shown here is derived from an EMBL/GenBank/DDBJ whole genome shotgun (WGS) entry which is preliminary data.</text>
</comment>
<keyword evidence="10" id="KW-1185">Reference proteome</keyword>
<name>A0ABX0A6X7_9BACI</name>
<evidence type="ECO:0000256" key="5">
    <source>
        <dbReference type="ARBA" id="ARBA00022960"/>
    </source>
</evidence>